<dbReference type="GO" id="GO:0042597">
    <property type="term" value="C:periplasmic space"/>
    <property type="evidence" value="ECO:0007669"/>
    <property type="project" value="InterPro"/>
</dbReference>
<dbReference type="Pfam" id="PF05426">
    <property type="entry name" value="Alginate_lyase"/>
    <property type="match status" value="1"/>
</dbReference>
<name>A0A368LI05_9VIBR</name>
<dbReference type="AlphaFoldDB" id="A0A368LI05"/>
<feature type="chain" id="PRO_5016826881" evidence="3">
    <location>
        <begin position="27"/>
        <end position="399"/>
    </location>
</feature>
<keyword evidence="1 3" id="KW-0732">Signal</keyword>
<comment type="caution">
    <text evidence="5">The sequence shown here is derived from an EMBL/GenBank/DDBJ whole genome shotgun (WGS) entry which is preliminary data.</text>
</comment>
<dbReference type="GO" id="GO:0016829">
    <property type="term" value="F:lyase activity"/>
    <property type="evidence" value="ECO:0007669"/>
    <property type="project" value="UniProtKB-KW"/>
</dbReference>
<proteinExistence type="predicted"/>
<dbReference type="InterPro" id="IPR008397">
    <property type="entry name" value="Alginate_lyase_dom"/>
</dbReference>
<feature type="signal peptide" evidence="3">
    <location>
        <begin position="1"/>
        <end position="26"/>
    </location>
</feature>
<keyword evidence="2 5" id="KW-0456">Lyase</keyword>
<dbReference type="Gene3D" id="1.50.10.100">
    <property type="entry name" value="Chondroitin AC/alginate lyase"/>
    <property type="match status" value="1"/>
</dbReference>
<keyword evidence="6" id="KW-1185">Reference proteome</keyword>
<evidence type="ECO:0000256" key="2">
    <source>
        <dbReference type="ARBA" id="ARBA00023239"/>
    </source>
</evidence>
<evidence type="ECO:0000313" key="6">
    <source>
        <dbReference type="Proteomes" id="UP000252479"/>
    </source>
</evidence>
<evidence type="ECO:0000313" key="5">
    <source>
        <dbReference type="EMBL" id="RCS69993.1"/>
    </source>
</evidence>
<dbReference type="Proteomes" id="UP000252479">
    <property type="component" value="Unassembled WGS sequence"/>
</dbReference>
<organism evidence="5 6">
    <name type="scientific">Vibrio casei</name>
    <dbReference type="NCBI Taxonomy" id="673372"/>
    <lineage>
        <taxon>Bacteria</taxon>
        <taxon>Pseudomonadati</taxon>
        <taxon>Pseudomonadota</taxon>
        <taxon>Gammaproteobacteria</taxon>
        <taxon>Vibrionales</taxon>
        <taxon>Vibrionaceae</taxon>
        <taxon>Vibrio</taxon>
    </lineage>
</organism>
<dbReference type="SUPFAM" id="SSF48230">
    <property type="entry name" value="Chondroitin AC/alginate lyase"/>
    <property type="match status" value="1"/>
</dbReference>
<dbReference type="EMBL" id="QPGL01000002">
    <property type="protein sequence ID" value="RCS69993.1"/>
    <property type="molecule type" value="Genomic_DNA"/>
</dbReference>
<accession>A0A368LI05</accession>
<evidence type="ECO:0000256" key="1">
    <source>
        <dbReference type="ARBA" id="ARBA00022729"/>
    </source>
</evidence>
<protein>
    <submittedName>
        <fullName evidence="5">Alginate lyase</fullName>
    </submittedName>
</protein>
<evidence type="ECO:0000259" key="4">
    <source>
        <dbReference type="Pfam" id="PF05426"/>
    </source>
</evidence>
<evidence type="ECO:0000256" key="3">
    <source>
        <dbReference type="SAM" id="SignalP"/>
    </source>
</evidence>
<dbReference type="InterPro" id="IPR008929">
    <property type="entry name" value="Chondroitin_lyas"/>
</dbReference>
<reference evidence="5 6" key="1">
    <citation type="journal article" date="2017" name="Elife">
        <title>Extensive horizontal gene transfer in cheese-associated bacteria.</title>
        <authorList>
            <person name="Bonham K.S."/>
            <person name="Wolfe B.E."/>
            <person name="Dutton R.J."/>
        </authorList>
    </citation>
    <scope>NUCLEOTIDE SEQUENCE [LARGE SCALE GENOMIC DNA]</scope>
    <source>
        <strain evidence="5 6">JB196</strain>
    </source>
</reference>
<sequence>MNGANMKKLILPIAMLLPCIAFQTMATEDLRFISYDGNQLAINKKQVGEHQAALNALTTLANKALGHAIDPVVNKTLLPASGNKHDYFSFGPYWWPNPDTKDGLPYIRKDGVYNMDTKTAATDKQRMITFASDVKNLGLAYYFTGKDTYANKAIEQLKAWFINPDTRMNPNLNYGQAIPGIVDGRGIGIIDSRLLIGVMDSVELIKSQLSDSDYQAVVKWYADYTNWLLTSNNGFEEDNWHNNHGTWFDAQVVAFSIFTNNIKQAKQRLRITQMRRIGSQFDIEGKQHAELERTKPWHYANFNLEAYNLLGHYGELVGVDIWNYEIDKHSLKNGYQFVAYHIVNPKQWDYNKDEKISMKTAYINMLTANDVYKDGDFKQAVSILKKDKDNQSSINNLLF</sequence>
<gene>
    <name evidence="5" type="ORF">CIK83_10950</name>
</gene>
<feature type="domain" description="Alginate lyase" evidence="4">
    <location>
        <begin position="74"/>
        <end position="348"/>
    </location>
</feature>